<feature type="chain" id="PRO_5003049022" evidence="7">
    <location>
        <begin position="22"/>
        <end position="331"/>
    </location>
</feature>
<dbReference type="PANTHER" id="PTHR31356:SF66">
    <property type="entry name" value="CATALASE-PEROXIDASE"/>
    <property type="match status" value="1"/>
</dbReference>
<keyword evidence="3" id="KW-0479">Metal-binding</keyword>
<evidence type="ECO:0000256" key="7">
    <source>
        <dbReference type="SAM" id="SignalP"/>
    </source>
</evidence>
<keyword evidence="7" id="KW-0732">Signal</keyword>
<dbReference type="SUPFAM" id="SSF48113">
    <property type="entry name" value="Heme-dependent peroxidases"/>
    <property type="match status" value="1"/>
</dbReference>
<keyword evidence="2" id="KW-0349">Heme</keyword>
<dbReference type="GO" id="GO:0020037">
    <property type="term" value="F:heme binding"/>
    <property type="evidence" value="ECO:0007669"/>
    <property type="project" value="InterPro"/>
</dbReference>
<keyword evidence="5" id="KW-0408">Iron</keyword>
<gene>
    <name evidence="9" type="primary">APX1</name>
</gene>
<dbReference type="Gene3D" id="1.10.420.10">
    <property type="entry name" value="Peroxidase, domain 2"/>
    <property type="match status" value="1"/>
</dbReference>
<dbReference type="PROSITE" id="PS00436">
    <property type="entry name" value="PEROXIDASE_2"/>
    <property type="match status" value="1"/>
</dbReference>
<evidence type="ECO:0000256" key="3">
    <source>
        <dbReference type="ARBA" id="ARBA00022723"/>
    </source>
</evidence>
<dbReference type="InterPro" id="IPR010255">
    <property type="entry name" value="Haem_peroxidase_sf"/>
</dbReference>
<sequence length="331" mass="37340">MARVNLLKACILLNYLSIAIGATLHQKTVSHALNELVELINSTQSAEGIKILVPSVIRLVFHDCVDGCDACFNPDLPANRNLNNPADALEPLYQSYKTRMSRADFWVLASKAAFNVGVAINNHRCNTKDCKTPDIDIRFRFGRTDCSTSPYHNNNTFFPSPLANSSVIFPWFKKLFNFNPNNVVAIMGMHTLGKAGHPFNGTWELGNPDGISNSYYKHIADPNHCWVQEYVSPQLSGSSHKIVFWRTEKFKGFALPVDMSLYKALQVNQTTGESSCTYHDCKRARTMGMFNRYASSTSNWARHIRSLFPRIIEKTNQKLGWPSRAKLCLEL</sequence>
<dbReference type="PROSITE" id="PS50873">
    <property type="entry name" value="PEROXIDASE_4"/>
    <property type="match status" value="1"/>
</dbReference>
<dbReference type="GO" id="GO:0046872">
    <property type="term" value="F:metal ion binding"/>
    <property type="evidence" value="ECO:0007669"/>
    <property type="project" value="UniProtKB-KW"/>
</dbReference>
<accession>D3PHA8</accession>
<proteinExistence type="evidence at transcript level"/>
<feature type="signal peptide" evidence="7">
    <location>
        <begin position="1"/>
        <end position="21"/>
    </location>
</feature>
<dbReference type="CDD" id="cd00314">
    <property type="entry name" value="plant_peroxidase_like"/>
    <property type="match status" value="1"/>
</dbReference>
<dbReference type="GO" id="GO:0042744">
    <property type="term" value="P:hydrogen peroxide catabolic process"/>
    <property type="evidence" value="ECO:0007669"/>
    <property type="project" value="TreeGrafter"/>
</dbReference>
<feature type="domain" description="Plant heme peroxidase family profile" evidence="8">
    <location>
        <begin position="52"/>
        <end position="195"/>
    </location>
</feature>
<comment type="similarity">
    <text evidence="6">Belongs to the peroxidase family.</text>
</comment>
<dbReference type="PRINTS" id="PR00458">
    <property type="entry name" value="PEROXIDASE"/>
</dbReference>
<keyword evidence="4" id="KW-0560">Oxidoreductase</keyword>
<dbReference type="Gene3D" id="1.10.520.10">
    <property type="match status" value="1"/>
</dbReference>
<dbReference type="Pfam" id="PF00141">
    <property type="entry name" value="peroxidase"/>
    <property type="match status" value="1"/>
</dbReference>
<dbReference type="GO" id="GO:0000302">
    <property type="term" value="P:response to reactive oxygen species"/>
    <property type="evidence" value="ECO:0007669"/>
    <property type="project" value="TreeGrafter"/>
</dbReference>
<name>D3PHA8_LEPSM</name>
<dbReference type="InterPro" id="IPR019794">
    <property type="entry name" value="Peroxidases_AS"/>
</dbReference>
<evidence type="ECO:0000256" key="2">
    <source>
        <dbReference type="ARBA" id="ARBA00022617"/>
    </source>
</evidence>
<dbReference type="InterPro" id="IPR044831">
    <property type="entry name" value="Ccp1-like"/>
</dbReference>
<evidence type="ECO:0000256" key="5">
    <source>
        <dbReference type="ARBA" id="ARBA00023004"/>
    </source>
</evidence>
<dbReference type="GO" id="GO:0034599">
    <property type="term" value="P:cellular response to oxidative stress"/>
    <property type="evidence" value="ECO:0007669"/>
    <property type="project" value="InterPro"/>
</dbReference>
<protein>
    <submittedName>
        <fullName evidence="9">Ascorbate peroxidase</fullName>
    </submittedName>
</protein>
<evidence type="ECO:0000313" key="9">
    <source>
        <dbReference type="EMBL" id="ADD37944.1"/>
    </source>
</evidence>
<organism evidence="9">
    <name type="scientific">Lepeophtheirus salmonis</name>
    <name type="common">Salmon louse</name>
    <name type="synonym">Caligus salmonis</name>
    <dbReference type="NCBI Taxonomy" id="72036"/>
    <lineage>
        <taxon>Eukaryota</taxon>
        <taxon>Metazoa</taxon>
        <taxon>Ecdysozoa</taxon>
        <taxon>Arthropoda</taxon>
        <taxon>Crustacea</taxon>
        <taxon>Multicrustacea</taxon>
        <taxon>Hexanauplia</taxon>
        <taxon>Copepoda</taxon>
        <taxon>Siphonostomatoida</taxon>
        <taxon>Caligidae</taxon>
        <taxon>Lepeophtheirus</taxon>
    </lineage>
</organism>
<dbReference type="InterPro" id="IPR002016">
    <property type="entry name" value="Haem_peroxidase"/>
</dbReference>
<dbReference type="EMBL" id="BT121014">
    <property type="protein sequence ID" value="ADD37944.1"/>
    <property type="molecule type" value="mRNA"/>
</dbReference>
<dbReference type="PANTHER" id="PTHR31356">
    <property type="entry name" value="THYLAKOID LUMENAL 29 KDA PROTEIN, CHLOROPLASTIC-RELATED"/>
    <property type="match status" value="1"/>
</dbReference>
<evidence type="ECO:0000256" key="6">
    <source>
        <dbReference type="RuleBase" id="RU004241"/>
    </source>
</evidence>
<dbReference type="GO" id="GO:0004601">
    <property type="term" value="F:peroxidase activity"/>
    <property type="evidence" value="ECO:0007669"/>
    <property type="project" value="UniProtKB-KW"/>
</dbReference>
<evidence type="ECO:0000256" key="4">
    <source>
        <dbReference type="ARBA" id="ARBA00023002"/>
    </source>
</evidence>
<reference evidence="9" key="1">
    <citation type="submission" date="2010-03" db="EMBL/GenBank/DDBJ databases">
        <title>Atlantic Lepeophtheirus salmonis ESTs and full-length cDNAs.</title>
        <authorList>
            <person name="Yasuike M."/>
            <person name="von Schalburg K."/>
            <person name="Cooper G."/>
            <person name="Leong J."/>
            <person name="Nilsen F."/>
            <person name="Jones S.R.M."/>
            <person name="Koop B.F."/>
        </authorList>
    </citation>
    <scope>NUCLEOTIDE SEQUENCE</scope>
    <source>
        <strain evidence="9">Atlantic form</strain>
        <tissue evidence="9">Mixed tissue</tissue>
    </source>
</reference>
<evidence type="ECO:0000256" key="1">
    <source>
        <dbReference type="ARBA" id="ARBA00022559"/>
    </source>
</evidence>
<evidence type="ECO:0000259" key="8">
    <source>
        <dbReference type="PROSITE" id="PS50873"/>
    </source>
</evidence>
<keyword evidence="1 9" id="KW-0575">Peroxidase</keyword>
<dbReference type="OrthoDB" id="9970727at2759"/>
<dbReference type="AlphaFoldDB" id="D3PHA8"/>